<dbReference type="OrthoDB" id="4582561at2759"/>
<evidence type="ECO:0000313" key="3">
    <source>
        <dbReference type="Proteomes" id="UP000011096"/>
    </source>
</evidence>
<dbReference type="RefSeq" id="XP_066009181.1">
    <property type="nucleotide sequence ID" value="XM_066151663.1"/>
</dbReference>
<keyword evidence="1" id="KW-0812">Transmembrane</keyword>
<gene>
    <name evidence="2" type="ORF">CGGC5_v006201</name>
</gene>
<keyword evidence="1" id="KW-1133">Transmembrane helix</keyword>
<comment type="caution">
    <text evidence="2">The sequence shown here is derived from an EMBL/GenBank/DDBJ whole genome shotgun (WGS) entry which is preliminary data.</text>
</comment>
<dbReference type="GeneID" id="43607046"/>
<evidence type="ECO:0000313" key="2">
    <source>
        <dbReference type="EMBL" id="KAF4487025.1"/>
    </source>
</evidence>
<evidence type="ECO:0000256" key="1">
    <source>
        <dbReference type="SAM" id="Phobius"/>
    </source>
</evidence>
<keyword evidence="1" id="KW-0472">Membrane</keyword>
<feature type="transmembrane region" description="Helical" evidence="1">
    <location>
        <begin position="28"/>
        <end position="48"/>
    </location>
</feature>
<reference evidence="2 3" key="1">
    <citation type="submission" date="2012-08" db="EMBL/GenBank/DDBJ databases">
        <authorList>
            <person name="Gan P.H.P."/>
            <person name="Ikeda K."/>
            <person name="Irieda H."/>
            <person name="Narusaka M."/>
            <person name="O'Connell R.J."/>
            <person name="Narusaka Y."/>
            <person name="Takano Y."/>
            <person name="Kubo Y."/>
            <person name="Shirasu K."/>
        </authorList>
    </citation>
    <scope>NUCLEOTIDE SEQUENCE [LARGE SCALE GENOMIC DNA]</scope>
    <source>
        <strain evidence="2 3">Nara gc5</strain>
    </source>
</reference>
<feature type="transmembrane region" description="Helical" evidence="1">
    <location>
        <begin position="234"/>
        <end position="252"/>
    </location>
</feature>
<dbReference type="InParanoid" id="A0A7J6JDW2"/>
<feature type="transmembrane region" description="Helical" evidence="1">
    <location>
        <begin position="278"/>
        <end position="299"/>
    </location>
</feature>
<feature type="transmembrane region" description="Helical" evidence="1">
    <location>
        <begin position="167"/>
        <end position="188"/>
    </location>
</feature>
<sequence length="344" mass="39266">MQFLCSGIKNKEPEPAVPEPDIAGPGVTMAYIMQIFLGSWFIWFSILIPRDPKSSFAAKAARTLRRLRRRYLKQSHLREEGRTEYWLAILRNCRFSEVLFSTLVEFQEAQVFFTLAVQLASISMLVLNESISAKRIDWVAAKLFQAGNTFVVLLVQAEQQRQRMHWWYTYLLTLIVCVFFVAIQRIGLESEFIGSEELPECSFKLPSILKTCDYGVGVYIPTFQEAAMEDSSDFSLSIVLISLSFITLDQVAQTPRLRNWGVDVWQSTSKAVKWMTKFGSVVWSLLWLVMNCSLASLLLSTTDTILREVGGSLSEKDNWTFGQIVAVLLWAPVVFKYIYLNISA</sequence>
<reference evidence="2 3" key="2">
    <citation type="submission" date="2020-04" db="EMBL/GenBank/DDBJ databases">
        <title>Genome sequencing and assembly of multiple isolates from the Colletotrichum gloeosporioides species complex.</title>
        <authorList>
            <person name="Gan P."/>
            <person name="Shirasu K."/>
        </authorList>
    </citation>
    <scope>NUCLEOTIDE SEQUENCE [LARGE SCALE GENOMIC DNA]</scope>
    <source>
        <strain evidence="2 3">Nara gc5</strain>
    </source>
</reference>
<dbReference type="Proteomes" id="UP000011096">
    <property type="component" value="Unassembled WGS sequence"/>
</dbReference>
<name>A0A7J6JDW2_COLFN</name>
<organism evidence="2 3">
    <name type="scientific">Colletotrichum fructicola (strain Nara gc5)</name>
    <name type="common">Anthracnose fungus</name>
    <name type="synonym">Colletotrichum gloeosporioides (strain Nara gc5)</name>
    <dbReference type="NCBI Taxonomy" id="1213859"/>
    <lineage>
        <taxon>Eukaryota</taxon>
        <taxon>Fungi</taxon>
        <taxon>Dikarya</taxon>
        <taxon>Ascomycota</taxon>
        <taxon>Pezizomycotina</taxon>
        <taxon>Sordariomycetes</taxon>
        <taxon>Hypocreomycetidae</taxon>
        <taxon>Glomerellales</taxon>
        <taxon>Glomerellaceae</taxon>
        <taxon>Colletotrichum</taxon>
        <taxon>Colletotrichum gloeosporioides species complex</taxon>
    </lineage>
</organism>
<proteinExistence type="predicted"/>
<feature type="transmembrane region" description="Helical" evidence="1">
    <location>
        <begin position="319"/>
        <end position="339"/>
    </location>
</feature>
<protein>
    <submittedName>
        <fullName evidence="2">Uncharacterized protein</fullName>
    </submittedName>
</protein>
<dbReference type="AlphaFoldDB" id="A0A7J6JDW2"/>
<dbReference type="EMBL" id="ANPB02000003">
    <property type="protein sequence ID" value="KAF4487025.1"/>
    <property type="molecule type" value="Genomic_DNA"/>
</dbReference>
<accession>A0A7J6JDW2</accession>
<keyword evidence="3" id="KW-1185">Reference proteome</keyword>